<proteinExistence type="predicted"/>
<dbReference type="Pfam" id="PF18758">
    <property type="entry name" value="KDZ"/>
    <property type="match status" value="1"/>
</dbReference>
<dbReference type="Proteomes" id="UP001221757">
    <property type="component" value="Unassembled WGS sequence"/>
</dbReference>
<dbReference type="AlphaFoldDB" id="A0AAD7DC38"/>
<gene>
    <name evidence="1" type="ORF">B0H17DRAFT_1136116</name>
</gene>
<reference evidence="1" key="1">
    <citation type="submission" date="2023-03" db="EMBL/GenBank/DDBJ databases">
        <title>Massive genome expansion in bonnet fungi (Mycena s.s.) driven by repeated elements and novel gene families across ecological guilds.</title>
        <authorList>
            <consortium name="Lawrence Berkeley National Laboratory"/>
            <person name="Harder C.B."/>
            <person name="Miyauchi S."/>
            <person name="Viragh M."/>
            <person name="Kuo A."/>
            <person name="Thoen E."/>
            <person name="Andreopoulos B."/>
            <person name="Lu D."/>
            <person name="Skrede I."/>
            <person name="Drula E."/>
            <person name="Henrissat B."/>
            <person name="Morin E."/>
            <person name="Kohler A."/>
            <person name="Barry K."/>
            <person name="LaButti K."/>
            <person name="Morin E."/>
            <person name="Salamov A."/>
            <person name="Lipzen A."/>
            <person name="Mereny Z."/>
            <person name="Hegedus B."/>
            <person name="Baldrian P."/>
            <person name="Stursova M."/>
            <person name="Weitz H."/>
            <person name="Taylor A."/>
            <person name="Grigoriev I.V."/>
            <person name="Nagy L.G."/>
            <person name="Martin F."/>
            <person name="Kauserud H."/>
        </authorList>
    </citation>
    <scope>NUCLEOTIDE SEQUENCE</scope>
    <source>
        <strain evidence="1">CBHHK067</strain>
    </source>
</reference>
<accession>A0AAD7DC38</accession>
<comment type="caution">
    <text evidence="1">The sequence shown here is derived from an EMBL/GenBank/DDBJ whole genome shotgun (WGS) entry which is preliminary data.</text>
</comment>
<organism evidence="1 2">
    <name type="scientific">Mycena rosella</name>
    <name type="common">Pink bonnet</name>
    <name type="synonym">Agaricus rosellus</name>
    <dbReference type="NCBI Taxonomy" id="1033263"/>
    <lineage>
        <taxon>Eukaryota</taxon>
        <taxon>Fungi</taxon>
        <taxon>Dikarya</taxon>
        <taxon>Basidiomycota</taxon>
        <taxon>Agaricomycotina</taxon>
        <taxon>Agaricomycetes</taxon>
        <taxon>Agaricomycetidae</taxon>
        <taxon>Agaricales</taxon>
        <taxon>Marasmiineae</taxon>
        <taxon>Mycenaceae</taxon>
        <taxon>Mycena</taxon>
    </lineage>
</organism>
<sequence>MVQADGSFRSELCSFMLRKREELASSSTQDYRTAGLDSDCRRKLEKMRDIADNSMDSSDNGPQDVFTYNDVLDSNVRIEISHASGELDDLQDDLNQELNGKKQQSFRRRQDTRKCWDTVDRRVLGFRGQMCAMTNAYMKWEATQGAFGMEGAPEPVVDPEDVEKEYRVNVINVFGTYTVDIPMVQLDEFIASCLIGQGLIPCAPWKPTLAIAARVLELYRVARLCCPNLSVQSWVKTLSDVQARAFKPYQVQQFTICFDLYLEMLQNVDAQVKKALGRDAPDWRVKNCCPACTYKLEGEDKLIFEMVATCDGNDSLKRVLRKEQGAFDESGVAKRSGMERPDPRAANAGWDYYLTQERVNKWSKEVLAQQVQVPRSDDPEEDNLCQERWKNMSEEIAERMWGIFDETGIFLSLCHHGFVLLIADMVRSGELAKYGLAIADALMDAFGEDTGSGYDIGCRFGTTIRNSPLGPKAKRLNFWMLVGSFHGHCQKNPRKPINRYQALSGFKARAFLS</sequence>
<name>A0AAD7DC38_MYCRO</name>
<keyword evidence="2" id="KW-1185">Reference proteome</keyword>
<evidence type="ECO:0008006" key="3">
    <source>
        <dbReference type="Google" id="ProtNLM"/>
    </source>
</evidence>
<dbReference type="PANTHER" id="PTHR33096">
    <property type="entry name" value="CXC2 DOMAIN-CONTAINING PROTEIN"/>
    <property type="match status" value="1"/>
</dbReference>
<evidence type="ECO:0000313" key="2">
    <source>
        <dbReference type="Proteomes" id="UP001221757"/>
    </source>
</evidence>
<dbReference type="PANTHER" id="PTHR33096:SF1">
    <property type="entry name" value="CXC1-LIKE CYSTEINE CLUSTER ASSOCIATED WITH KDZ TRANSPOSASES DOMAIN-CONTAINING PROTEIN"/>
    <property type="match status" value="1"/>
</dbReference>
<dbReference type="InterPro" id="IPR040521">
    <property type="entry name" value="KDZ"/>
</dbReference>
<protein>
    <recommendedName>
        <fullName evidence="3">CxC1-like cysteine cluster associated with KDZ transposases domain-containing protein</fullName>
    </recommendedName>
</protein>
<evidence type="ECO:0000313" key="1">
    <source>
        <dbReference type="EMBL" id="KAJ7687762.1"/>
    </source>
</evidence>
<dbReference type="EMBL" id="JARKIE010000085">
    <property type="protein sequence ID" value="KAJ7687762.1"/>
    <property type="molecule type" value="Genomic_DNA"/>
</dbReference>